<name>A0A7S2UFQ8_9STRA</name>
<keyword evidence="2" id="KW-0521">NADP</keyword>
<protein>
    <recommendedName>
        <fullName evidence="5">NADP-dependent oxidoreductase domain-containing protein</fullName>
    </recommendedName>
</protein>
<dbReference type="Gene3D" id="3.20.20.100">
    <property type="entry name" value="NADP-dependent oxidoreductase domain"/>
    <property type="match status" value="1"/>
</dbReference>
<gene>
    <name evidence="6" type="ORF">ASEP1449_LOCUS7999</name>
</gene>
<dbReference type="PANTHER" id="PTHR43827">
    <property type="entry name" value="2,5-DIKETO-D-GLUCONIC ACID REDUCTASE"/>
    <property type="match status" value="1"/>
</dbReference>
<keyword evidence="3" id="KW-0560">Oxidoreductase</keyword>
<evidence type="ECO:0000256" key="1">
    <source>
        <dbReference type="ARBA" id="ARBA00007905"/>
    </source>
</evidence>
<feature type="region of interest" description="Disordered" evidence="4">
    <location>
        <begin position="1"/>
        <end position="24"/>
    </location>
</feature>
<dbReference type="InterPro" id="IPR023210">
    <property type="entry name" value="NADP_OxRdtase_dom"/>
</dbReference>
<dbReference type="AlphaFoldDB" id="A0A7S2UFQ8"/>
<accession>A0A7S2UFQ8</accession>
<dbReference type="Pfam" id="PF00248">
    <property type="entry name" value="Aldo_ket_red"/>
    <property type="match status" value="1"/>
</dbReference>
<feature type="compositionally biased region" description="Basic residues" evidence="4">
    <location>
        <begin position="1"/>
        <end position="10"/>
    </location>
</feature>
<dbReference type="GO" id="GO:0016616">
    <property type="term" value="F:oxidoreductase activity, acting on the CH-OH group of donors, NAD or NADP as acceptor"/>
    <property type="evidence" value="ECO:0007669"/>
    <property type="project" value="UniProtKB-ARBA"/>
</dbReference>
<comment type="similarity">
    <text evidence="1">Belongs to the aldo/keto reductase family.</text>
</comment>
<reference evidence="6" key="1">
    <citation type="submission" date="2021-01" db="EMBL/GenBank/DDBJ databases">
        <authorList>
            <person name="Corre E."/>
            <person name="Pelletier E."/>
            <person name="Niang G."/>
            <person name="Scheremetjew M."/>
            <person name="Finn R."/>
            <person name="Kale V."/>
            <person name="Holt S."/>
            <person name="Cochrane G."/>
            <person name="Meng A."/>
            <person name="Brown T."/>
            <person name="Cohen L."/>
        </authorList>
    </citation>
    <scope>NUCLEOTIDE SEQUENCE</scope>
    <source>
        <strain evidence="6">CCMP2084</strain>
    </source>
</reference>
<evidence type="ECO:0000256" key="3">
    <source>
        <dbReference type="ARBA" id="ARBA00023002"/>
    </source>
</evidence>
<organism evidence="6">
    <name type="scientific">Attheya septentrionalis</name>
    <dbReference type="NCBI Taxonomy" id="420275"/>
    <lineage>
        <taxon>Eukaryota</taxon>
        <taxon>Sar</taxon>
        <taxon>Stramenopiles</taxon>
        <taxon>Ochrophyta</taxon>
        <taxon>Bacillariophyta</taxon>
        <taxon>Coscinodiscophyceae</taxon>
        <taxon>Chaetocerotophycidae</taxon>
        <taxon>Chaetocerotales</taxon>
        <taxon>Attheyaceae</taxon>
        <taxon>Attheya</taxon>
    </lineage>
</organism>
<dbReference type="InterPro" id="IPR036812">
    <property type="entry name" value="NAD(P)_OxRdtase_dom_sf"/>
</dbReference>
<proteinExistence type="inferred from homology"/>
<dbReference type="PANTHER" id="PTHR43827:SF3">
    <property type="entry name" value="NADP-DEPENDENT OXIDOREDUCTASE DOMAIN-CONTAINING PROTEIN"/>
    <property type="match status" value="1"/>
</dbReference>
<dbReference type="EMBL" id="HBHQ01012034">
    <property type="protein sequence ID" value="CAD9816167.1"/>
    <property type="molecule type" value="Transcribed_RNA"/>
</dbReference>
<feature type="domain" description="NADP-dependent oxidoreductase" evidence="5">
    <location>
        <begin position="208"/>
        <end position="299"/>
    </location>
</feature>
<evidence type="ECO:0000256" key="4">
    <source>
        <dbReference type="SAM" id="MobiDB-lite"/>
    </source>
</evidence>
<evidence type="ECO:0000259" key="5">
    <source>
        <dbReference type="Pfam" id="PF00248"/>
    </source>
</evidence>
<evidence type="ECO:0000256" key="2">
    <source>
        <dbReference type="ARBA" id="ARBA00022857"/>
    </source>
</evidence>
<evidence type="ECO:0000313" key="6">
    <source>
        <dbReference type="EMBL" id="CAD9816167.1"/>
    </source>
</evidence>
<sequence>MFVSGVKKKQQGSPDLFPPSNTKRRRRRRRWVRWLATTSKCLCLCFSLAAVVWFLVGGIFGFPGPPLDPLTTDMLTTMRIPATKTNARAERSTIAYGTRGHALDTHLYVQQAIDAGFRQIVTSGYHRKHYEAGVGVGWTHANNTASTISTHVTHTTTHTSSTPSIPIRRSDLYLQTMFVPHAVVDYQNYNDTDPFQQIPSPHVAGDNTNTIEEQVERSIQQSLLNLKTDYLDAVLYHQQQNRLQPYEDMLRAWRVLEGDVMDGTIRHLGMSNCHDPDYLRRLVKQDAKVKPTIVQNRFHRNRGLDVSMWAVWDELQVEQRQCFWVLTGNRFAWLQNAEWIQLAESKQLTGAQLMFAFLLSLGLTPLMGPHQLQHMQDDLDIANMYIQKPNIVFTDMDGADTERHILANILGMPTHCMKSPQSCVKQ</sequence>
<dbReference type="InterPro" id="IPR020471">
    <property type="entry name" value="AKR"/>
</dbReference>
<dbReference type="SUPFAM" id="SSF51430">
    <property type="entry name" value="NAD(P)-linked oxidoreductase"/>
    <property type="match status" value="1"/>
</dbReference>